<organism evidence="2 3">
    <name type="scientific">Triplophysa tibetana</name>
    <dbReference type="NCBI Taxonomy" id="1572043"/>
    <lineage>
        <taxon>Eukaryota</taxon>
        <taxon>Metazoa</taxon>
        <taxon>Chordata</taxon>
        <taxon>Craniata</taxon>
        <taxon>Vertebrata</taxon>
        <taxon>Euteleostomi</taxon>
        <taxon>Actinopterygii</taxon>
        <taxon>Neopterygii</taxon>
        <taxon>Teleostei</taxon>
        <taxon>Ostariophysi</taxon>
        <taxon>Cypriniformes</taxon>
        <taxon>Nemacheilidae</taxon>
        <taxon>Triplophysa</taxon>
    </lineage>
</organism>
<dbReference type="Proteomes" id="UP000324632">
    <property type="component" value="Chromosome 2"/>
</dbReference>
<keyword evidence="3" id="KW-1185">Reference proteome</keyword>
<feature type="compositionally biased region" description="Low complexity" evidence="1">
    <location>
        <begin position="557"/>
        <end position="573"/>
    </location>
</feature>
<dbReference type="PANTHER" id="PTHR19321">
    <property type="entry name" value="PROTEIN REGULATOR OF CYTOKINESIS 1 PRC1-RELATED"/>
    <property type="match status" value="1"/>
</dbReference>
<dbReference type="GO" id="GO:0008017">
    <property type="term" value="F:microtubule binding"/>
    <property type="evidence" value="ECO:0007669"/>
    <property type="project" value="InterPro"/>
</dbReference>
<sequence>MAATHLFDWAVSWFESSANQKARTVPTADVSLSAGLQQLLSLYSANQESEAFREIHAAESVSSLNKALCQLKDIWEEIGIPEDQRFQRTDAVHMHIKNLLDMMIAEEEGLKKRLLISIEACREEMIALCDELQLPVCQEEDALTMLQLEKDLRTQVKAMLNEKGVRQSELKNLIQVDQDLCDILCEDLFPIHPEQIPSHQQLENYRRHIATLSQEKEHRHTEFMEMKRRITALMEDLEQPPDSTFEKDAVCEDEEAFCLSVENINSLKVLLGQLETRKAETDAQCVSIRGRIEELWRMLEIPDEQRESLIHQTHTSTKSSLNTLQAELQCLEDMKKKNIERVIRSIRSEIGKFWEKCYYSPEQRQAFTSYNSGDMDEDLLREHEHELEHLKLDYNEHKELYDAVSTWSTNWTLYQELEANKNHKKATDPSRFNNRGGNLLKEEKQRVDLQKSLPKLEKSLKAQIDQWEGVYGKEFRVNGQPFLQYVEDQWNQHRMEKEREKQERQMKKVKQTEEDLLYGTVLRTPTKRRLAATPTPGKTRKLISTSSMCSSTPNTTLRSICSSPSLRPPLSSSKLGQRTPARGRTPRGLERNKENMSQLSGALRTMAASPNRNYSITSVASSYSEFARLLPPDLRVQKLTVQTSPPTGPPQHHFCCKRASISSPVNAALSGGK</sequence>
<feature type="region of interest" description="Disordered" evidence="1">
    <location>
        <begin position="531"/>
        <end position="597"/>
    </location>
</feature>
<dbReference type="Pfam" id="PF03999">
    <property type="entry name" value="MAP65_ASE1"/>
    <property type="match status" value="1"/>
</dbReference>
<dbReference type="GO" id="GO:1990023">
    <property type="term" value="C:mitotic spindle midzone"/>
    <property type="evidence" value="ECO:0007669"/>
    <property type="project" value="TreeGrafter"/>
</dbReference>
<comment type="caution">
    <text evidence="2">The sequence shown here is derived from an EMBL/GenBank/DDBJ whole genome shotgun (WGS) entry which is preliminary data.</text>
</comment>
<dbReference type="InterPro" id="IPR007145">
    <property type="entry name" value="MAP65_Ase1_PRC1"/>
</dbReference>
<evidence type="ECO:0000256" key="1">
    <source>
        <dbReference type="SAM" id="MobiDB-lite"/>
    </source>
</evidence>
<dbReference type="Gene3D" id="1.20.58.1520">
    <property type="match status" value="1"/>
</dbReference>
<name>A0A5A9PUI1_9TELE</name>
<dbReference type="GO" id="GO:0005737">
    <property type="term" value="C:cytoplasm"/>
    <property type="evidence" value="ECO:0007669"/>
    <property type="project" value="TreeGrafter"/>
</dbReference>
<evidence type="ECO:0000313" key="2">
    <source>
        <dbReference type="EMBL" id="KAA0724626.1"/>
    </source>
</evidence>
<dbReference type="EMBL" id="SOYY01000002">
    <property type="protein sequence ID" value="KAA0724626.1"/>
    <property type="molecule type" value="Genomic_DNA"/>
</dbReference>
<accession>A0A5A9PUI1</accession>
<dbReference type="GO" id="GO:0051256">
    <property type="term" value="P:mitotic spindle midzone assembly"/>
    <property type="evidence" value="ECO:0007669"/>
    <property type="project" value="TreeGrafter"/>
</dbReference>
<dbReference type="AlphaFoldDB" id="A0A5A9PUI1"/>
<protein>
    <submittedName>
        <fullName evidence="2">Protein regulator of cytokinesis 1</fullName>
    </submittedName>
</protein>
<dbReference type="PANTHER" id="PTHR19321:SF1">
    <property type="entry name" value="PROTEIN REGULATOR OF CYTOKINESIS 1"/>
    <property type="match status" value="1"/>
</dbReference>
<evidence type="ECO:0000313" key="3">
    <source>
        <dbReference type="Proteomes" id="UP000324632"/>
    </source>
</evidence>
<proteinExistence type="predicted"/>
<reference evidence="2 3" key="1">
    <citation type="journal article" date="2019" name="Mol. Ecol. Resour.">
        <title>Chromosome-level genome assembly of Triplophysa tibetana, a fish adapted to the harsh high-altitude environment of the Tibetan Plateau.</title>
        <authorList>
            <person name="Yang X."/>
            <person name="Liu H."/>
            <person name="Ma Z."/>
            <person name="Zou Y."/>
            <person name="Zou M."/>
            <person name="Mao Y."/>
            <person name="Li X."/>
            <person name="Wang H."/>
            <person name="Chen T."/>
            <person name="Wang W."/>
            <person name="Yang R."/>
        </authorList>
    </citation>
    <scope>NUCLEOTIDE SEQUENCE [LARGE SCALE GENOMIC DNA]</scope>
    <source>
        <strain evidence="2">TTIB1903HZAU</strain>
        <tissue evidence="2">Muscle</tissue>
    </source>
</reference>
<feature type="compositionally biased region" description="Polar residues" evidence="1">
    <location>
        <begin position="542"/>
        <end position="556"/>
    </location>
</feature>
<gene>
    <name evidence="2" type="ORF">E1301_Tti003894</name>
</gene>